<sequence length="438" mass="49140">MVFIVMNRLLKYSLIALTGTTMLVIGTIVYITTALNINNFKPLIAQLITENKQRELRIEGDIKLTLHPKLGINLSGISLSEYGCKKIFASAEQVHLSLSWPALFRKQLIVDQITIRGLKTRLIRFSDGSTNIDDLINSDKKSRQIEFQSSHVHLKNTALIFRDEISQKEFALVNLDLEADHITRYTLNNLRLTAIGRIKELDNNNGKHYFNIAFNMKGARLHNDKLTSSRIDLTGKTIHSEYNWIGKLTLSNIISTASHFKGDLAVIQFASNNNDQNIQINLATSLIGNPSRQQLFLPHLTTILNICTPDILNQCIAGRLSGDLSIDALSEIMRVNTVGTLEDSTFKTALTITNFTQPAFIFNVDIDKLDINQFLLPIPGKINTKKITRNNSDLNRLFNLSFLENLNANGLIHIGILQTGNIKSSGIQFKIQSDSMPK</sequence>
<dbReference type="GO" id="GO:0090313">
    <property type="term" value="P:regulation of protein targeting to membrane"/>
    <property type="evidence" value="ECO:0007669"/>
    <property type="project" value="TreeGrafter"/>
</dbReference>
<dbReference type="PANTHER" id="PTHR30441">
    <property type="entry name" value="DUF748 DOMAIN-CONTAINING PROTEIN"/>
    <property type="match status" value="1"/>
</dbReference>
<evidence type="ECO:0000256" key="1">
    <source>
        <dbReference type="SAM" id="Phobius"/>
    </source>
</evidence>
<dbReference type="EMBL" id="FSRO01000001">
    <property type="protein sequence ID" value="SIO31612.1"/>
    <property type="molecule type" value="Genomic_DNA"/>
</dbReference>
<accession>A0A1N6IHX0</accession>
<dbReference type="STRING" id="44575.SAMN05216419_103024"/>
<feature type="domain" description="AsmA" evidence="2">
    <location>
        <begin position="6"/>
        <end position="233"/>
    </location>
</feature>
<proteinExistence type="predicted"/>
<dbReference type="PANTHER" id="PTHR30441:SF8">
    <property type="entry name" value="DUF748 DOMAIN-CONTAINING PROTEIN"/>
    <property type="match status" value="1"/>
</dbReference>
<keyword evidence="1" id="KW-0472">Membrane</keyword>
<feature type="transmembrane region" description="Helical" evidence="1">
    <location>
        <begin position="12"/>
        <end position="31"/>
    </location>
</feature>
<protein>
    <submittedName>
        <fullName evidence="3">AsmA family protein</fullName>
    </submittedName>
</protein>
<dbReference type="InterPro" id="IPR007844">
    <property type="entry name" value="AsmA"/>
</dbReference>
<keyword evidence="1" id="KW-0812">Transmembrane</keyword>
<evidence type="ECO:0000313" key="3">
    <source>
        <dbReference type="EMBL" id="SIO31612.1"/>
    </source>
</evidence>
<keyword evidence="4" id="KW-1185">Reference proteome</keyword>
<evidence type="ECO:0000259" key="2">
    <source>
        <dbReference type="Pfam" id="PF05170"/>
    </source>
</evidence>
<dbReference type="AlphaFoldDB" id="A0A1N6IHX0"/>
<dbReference type="eggNOG" id="COG2982">
    <property type="taxonomic scope" value="Bacteria"/>
</dbReference>
<reference evidence="3 4" key="1">
    <citation type="submission" date="2016-12" db="EMBL/GenBank/DDBJ databases">
        <authorList>
            <person name="Song W.-J."/>
            <person name="Kurnit D.M."/>
        </authorList>
    </citation>
    <scope>NUCLEOTIDE SEQUENCE [LARGE SCALE GENOMIC DNA]</scope>
    <source>
        <strain evidence="3 4">ATCC 49181</strain>
    </source>
</reference>
<evidence type="ECO:0000313" key="4">
    <source>
        <dbReference type="Proteomes" id="UP000185062"/>
    </source>
</evidence>
<organism evidence="3 4">
    <name type="scientific">Nitrosomonas cryotolerans ATCC 49181</name>
    <dbReference type="NCBI Taxonomy" id="1131553"/>
    <lineage>
        <taxon>Bacteria</taxon>
        <taxon>Pseudomonadati</taxon>
        <taxon>Pseudomonadota</taxon>
        <taxon>Betaproteobacteria</taxon>
        <taxon>Nitrosomonadales</taxon>
        <taxon>Nitrosomonadaceae</taxon>
        <taxon>Nitrosomonas</taxon>
    </lineage>
</organism>
<name>A0A1N6IHX0_9PROT</name>
<dbReference type="GO" id="GO:0005886">
    <property type="term" value="C:plasma membrane"/>
    <property type="evidence" value="ECO:0007669"/>
    <property type="project" value="TreeGrafter"/>
</dbReference>
<dbReference type="Proteomes" id="UP000185062">
    <property type="component" value="Unassembled WGS sequence"/>
</dbReference>
<dbReference type="Pfam" id="PF05170">
    <property type="entry name" value="AsmA"/>
    <property type="match status" value="1"/>
</dbReference>
<keyword evidence="1" id="KW-1133">Transmembrane helix</keyword>
<dbReference type="InterPro" id="IPR052894">
    <property type="entry name" value="AsmA-related"/>
</dbReference>
<gene>
    <name evidence="3" type="ORF">SAMN02743940_1827</name>
</gene>